<evidence type="ECO:0000256" key="1">
    <source>
        <dbReference type="ARBA" id="ARBA00006096"/>
    </source>
</evidence>
<dbReference type="GO" id="GO:0004180">
    <property type="term" value="F:carboxypeptidase activity"/>
    <property type="evidence" value="ECO:0007669"/>
    <property type="project" value="UniProtKB-KW"/>
</dbReference>
<keyword evidence="4" id="KW-0645">Protease</keyword>
<feature type="signal peptide" evidence="3">
    <location>
        <begin position="1"/>
        <end position="31"/>
    </location>
</feature>
<dbReference type="Gene3D" id="3.50.80.20">
    <property type="entry name" value="D-Ala-D-Ala carboxypeptidase C, peptidase S13"/>
    <property type="match status" value="1"/>
</dbReference>
<evidence type="ECO:0000313" key="4">
    <source>
        <dbReference type="EMBL" id="AOZ05219.1"/>
    </source>
</evidence>
<dbReference type="InterPro" id="IPR012338">
    <property type="entry name" value="Beta-lactam/transpept-like"/>
</dbReference>
<comment type="similarity">
    <text evidence="1">Belongs to the peptidase S13 family.</text>
</comment>
<evidence type="ECO:0000313" key="5">
    <source>
        <dbReference type="Proteomes" id="UP000177515"/>
    </source>
</evidence>
<dbReference type="PROSITE" id="PS51318">
    <property type="entry name" value="TAT"/>
    <property type="match status" value="1"/>
</dbReference>
<keyword evidence="4" id="KW-0121">Carboxypeptidase</keyword>
<dbReference type="InterPro" id="IPR006311">
    <property type="entry name" value="TAT_signal"/>
</dbReference>
<dbReference type="Proteomes" id="UP000177515">
    <property type="component" value="Chromosome 1"/>
</dbReference>
<protein>
    <submittedName>
        <fullName evidence="4">D-alanyl-D-alanine carboxypeptidase/D-alanyl-D-alanine-endopeptidase</fullName>
    </submittedName>
</protein>
<feature type="chain" id="PRO_5046450534" evidence="3">
    <location>
        <begin position="32"/>
        <end position="515"/>
    </location>
</feature>
<organism evidence="4 5">
    <name type="scientific">Cupriavidus malaysiensis</name>
    <dbReference type="NCBI Taxonomy" id="367825"/>
    <lineage>
        <taxon>Bacteria</taxon>
        <taxon>Pseudomonadati</taxon>
        <taxon>Pseudomonadota</taxon>
        <taxon>Betaproteobacteria</taxon>
        <taxon>Burkholderiales</taxon>
        <taxon>Burkholderiaceae</taxon>
        <taxon>Cupriavidus</taxon>
    </lineage>
</organism>
<dbReference type="PRINTS" id="PR00922">
    <property type="entry name" value="DADACBPTASE3"/>
</dbReference>
<evidence type="ECO:0000256" key="3">
    <source>
        <dbReference type="SAM" id="SignalP"/>
    </source>
</evidence>
<keyword evidence="3" id="KW-0732">Signal</keyword>
<sequence>MPNRSTLLRRGLLPLCAAALLCAGHLSTAAAKPVTAKAAAGKTRHAGQARRAEPAQRLGGLPATVVAALTRAQVSPSAASFYVIKVGAPQPVASWNAQAPMNPASTMKLVTTFAGLQLLGPGFRWQTSLYADNQPDNNGTINGNVYLRGHGDPKLVPEEMAKLIGTARTAGATTINGDLVLDRSYFDGSLDNGSTIDGESLRAYNVQPDALLYAFKTLSFTVVPDPATQSVAVSVTPALAQLKLDNRLTLSRGKCRDGGSHADPVLSAQPDGTVLAAFNGSYSAECGEHVVNIAALSHNDFAWGGFVAEWQQAGGRFAHAPALRLGKVPPRAFLLARHYSAPLSDIVRDINKFSNNVMARQLFLTIGAEQDRSGPANTARSARVVQRWLHKQGLDMPDLVLDNGSGLSREERISAYDMARLLQQAVASDVGPALIDSLPILGVDGTLRRRLTRSNAAGNAYLKTGTLQDVRALAGYVDALDGSRYVVVAYINHPNAARAQEAHDALMQWVYRGAQ</sequence>
<name>A0ABM6F1E4_9BURK</name>
<keyword evidence="2" id="KW-0378">Hydrolase</keyword>
<gene>
    <name evidence="4" type="ORF">BKK80_04810</name>
</gene>
<dbReference type="Gene3D" id="3.40.710.10">
    <property type="entry name" value="DD-peptidase/beta-lactamase superfamily"/>
    <property type="match status" value="1"/>
</dbReference>
<dbReference type="PANTHER" id="PTHR30023">
    <property type="entry name" value="D-ALANYL-D-ALANINE CARBOXYPEPTIDASE"/>
    <property type="match status" value="1"/>
</dbReference>
<proteinExistence type="inferred from homology"/>
<dbReference type="RefSeq" id="WP_071068652.1">
    <property type="nucleotide sequence ID" value="NZ_CP017754.1"/>
</dbReference>
<dbReference type="NCBIfam" id="TIGR00666">
    <property type="entry name" value="PBP4"/>
    <property type="match status" value="1"/>
</dbReference>
<dbReference type="Pfam" id="PF02113">
    <property type="entry name" value="Peptidase_S13"/>
    <property type="match status" value="1"/>
</dbReference>
<dbReference type="InterPro" id="IPR000667">
    <property type="entry name" value="Peptidase_S13"/>
</dbReference>
<dbReference type="SUPFAM" id="SSF56601">
    <property type="entry name" value="beta-lactamase/transpeptidase-like"/>
    <property type="match status" value="1"/>
</dbReference>
<evidence type="ECO:0000256" key="2">
    <source>
        <dbReference type="ARBA" id="ARBA00022801"/>
    </source>
</evidence>
<reference evidence="4 5" key="1">
    <citation type="submission" date="2016-10" db="EMBL/GenBank/DDBJ databases">
        <title>Complete genome sequences of three Cupriavidus strains isolated from various Malaysian environments.</title>
        <authorList>
            <person name="Abdullah A.A.-A."/>
            <person name="Shafie N.A.H."/>
            <person name="Lau N.S."/>
        </authorList>
    </citation>
    <scope>NUCLEOTIDE SEQUENCE [LARGE SCALE GENOMIC DNA]</scope>
    <source>
        <strain evidence="4 5">USMAA1020</strain>
    </source>
</reference>
<accession>A0ABM6F1E4</accession>
<keyword evidence="5" id="KW-1185">Reference proteome</keyword>
<dbReference type="PANTHER" id="PTHR30023:SF0">
    <property type="entry name" value="PENICILLIN-SENSITIVE CARBOXYPEPTIDASE A"/>
    <property type="match status" value="1"/>
</dbReference>
<dbReference type="EMBL" id="CP017754">
    <property type="protein sequence ID" value="AOZ05219.1"/>
    <property type="molecule type" value="Genomic_DNA"/>
</dbReference>